<reference evidence="2 3" key="1">
    <citation type="submission" date="2022-09" db="EMBL/GenBank/DDBJ databases">
        <authorList>
            <person name="Han X.L."/>
            <person name="Wang Q."/>
            <person name="Lu T."/>
        </authorList>
    </citation>
    <scope>NUCLEOTIDE SEQUENCE [LARGE SCALE GENOMIC DNA]</scope>
    <source>
        <strain evidence="2 3">WQ 127069</strain>
    </source>
</reference>
<evidence type="ECO:0000313" key="3">
    <source>
        <dbReference type="Proteomes" id="UP001652445"/>
    </source>
</evidence>
<comment type="caution">
    <text evidence="2">The sequence shown here is derived from an EMBL/GenBank/DDBJ whole genome shotgun (WGS) entry which is preliminary data.</text>
</comment>
<dbReference type="EMBL" id="JAOQIO010000094">
    <property type="protein sequence ID" value="MCU6795542.1"/>
    <property type="molecule type" value="Genomic_DNA"/>
</dbReference>
<gene>
    <name evidence="2" type="ORF">OB236_25855</name>
</gene>
<organism evidence="2 3">
    <name type="scientific">Paenibacillus baimaensis</name>
    <dbReference type="NCBI Taxonomy" id="2982185"/>
    <lineage>
        <taxon>Bacteria</taxon>
        <taxon>Bacillati</taxon>
        <taxon>Bacillota</taxon>
        <taxon>Bacilli</taxon>
        <taxon>Bacillales</taxon>
        <taxon>Paenibacillaceae</taxon>
        <taxon>Paenibacillus</taxon>
    </lineage>
</organism>
<accession>A0ABT2ULL9</accession>
<proteinExistence type="predicted"/>
<name>A0ABT2ULL9_9BACL</name>
<evidence type="ECO:0000256" key="1">
    <source>
        <dbReference type="SAM" id="Coils"/>
    </source>
</evidence>
<feature type="coiled-coil region" evidence="1">
    <location>
        <begin position="50"/>
        <end position="77"/>
    </location>
</feature>
<dbReference type="Proteomes" id="UP001652445">
    <property type="component" value="Unassembled WGS sequence"/>
</dbReference>
<sequence>MSKKSKRSIVISVRLDVTSLAAVDLLVNSGLAQSRSEAASQFIGIGVQSSEALIVKAKALEENVRVLKKEMLDVVTNKSLGKVSHLLKVEDRLQEDKTPK</sequence>
<evidence type="ECO:0008006" key="4">
    <source>
        <dbReference type="Google" id="ProtNLM"/>
    </source>
</evidence>
<evidence type="ECO:0000313" key="2">
    <source>
        <dbReference type="EMBL" id="MCU6795542.1"/>
    </source>
</evidence>
<dbReference type="RefSeq" id="WP_262686492.1">
    <property type="nucleotide sequence ID" value="NZ_JAOQIO010000094.1"/>
</dbReference>
<protein>
    <recommendedName>
        <fullName evidence="4">CopG family transcriptional regulator</fullName>
    </recommendedName>
</protein>
<keyword evidence="1" id="KW-0175">Coiled coil</keyword>
<keyword evidence="3" id="KW-1185">Reference proteome</keyword>